<feature type="transmembrane region" description="Helical" evidence="1">
    <location>
        <begin position="118"/>
        <end position="140"/>
    </location>
</feature>
<dbReference type="Proteomes" id="UP001499895">
    <property type="component" value="Unassembled WGS sequence"/>
</dbReference>
<keyword evidence="1" id="KW-0812">Transmembrane</keyword>
<name>A0ABN1A2D7_9ACTN</name>
<comment type="caution">
    <text evidence="2">The sequence shown here is derived from an EMBL/GenBank/DDBJ whole genome shotgun (WGS) entry which is preliminary data.</text>
</comment>
<dbReference type="EMBL" id="BAAAHB010000029">
    <property type="protein sequence ID" value="GAA0465913.1"/>
    <property type="molecule type" value="Genomic_DNA"/>
</dbReference>
<reference evidence="2 3" key="1">
    <citation type="journal article" date="2019" name="Int. J. Syst. Evol. Microbiol.">
        <title>The Global Catalogue of Microorganisms (GCM) 10K type strain sequencing project: providing services to taxonomists for standard genome sequencing and annotation.</title>
        <authorList>
            <consortium name="The Broad Institute Genomics Platform"/>
            <consortium name="The Broad Institute Genome Sequencing Center for Infectious Disease"/>
            <person name="Wu L."/>
            <person name="Ma J."/>
        </authorList>
    </citation>
    <scope>NUCLEOTIDE SEQUENCE [LARGE SCALE GENOMIC DNA]</scope>
    <source>
        <strain evidence="2 3">JCM 10649</strain>
    </source>
</reference>
<keyword evidence="1" id="KW-0472">Membrane</keyword>
<keyword evidence="1" id="KW-1133">Transmembrane helix</keyword>
<feature type="transmembrane region" description="Helical" evidence="1">
    <location>
        <begin position="21"/>
        <end position="39"/>
    </location>
</feature>
<feature type="transmembrane region" description="Helical" evidence="1">
    <location>
        <begin position="96"/>
        <end position="112"/>
    </location>
</feature>
<evidence type="ECO:0000313" key="2">
    <source>
        <dbReference type="EMBL" id="GAA0465913.1"/>
    </source>
</evidence>
<sequence>MATVTTYREPGQCIRRIGRCTASYILVFALGWLLIAATGPRPLKPVSTTFEHESFAESMRYYFGVGVGMLVVIGLPSLIITLVAGLMRKKMGSQDFRALVAGLLLLPVWPLLLVGTNLILLIQVAVQVIFAVALMPVPLLPPPMAVHDRRPPPA</sequence>
<evidence type="ECO:0000256" key="1">
    <source>
        <dbReference type="SAM" id="Phobius"/>
    </source>
</evidence>
<feature type="transmembrane region" description="Helical" evidence="1">
    <location>
        <begin position="59"/>
        <end position="84"/>
    </location>
</feature>
<protein>
    <submittedName>
        <fullName evidence="2">Uncharacterized protein</fullName>
    </submittedName>
</protein>
<keyword evidence="3" id="KW-1185">Reference proteome</keyword>
<evidence type="ECO:0000313" key="3">
    <source>
        <dbReference type="Proteomes" id="UP001499895"/>
    </source>
</evidence>
<accession>A0ABN1A2D7</accession>
<proteinExistence type="predicted"/>
<gene>
    <name evidence="2" type="ORF">GCM10009544_30230</name>
</gene>
<organism evidence="2 3">
    <name type="scientific">Streptomyces stramineus</name>
    <dbReference type="NCBI Taxonomy" id="173861"/>
    <lineage>
        <taxon>Bacteria</taxon>
        <taxon>Bacillati</taxon>
        <taxon>Actinomycetota</taxon>
        <taxon>Actinomycetes</taxon>
        <taxon>Kitasatosporales</taxon>
        <taxon>Streptomycetaceae</taxon>
        <taxon>Streptomyces</taxon>
    </lineage>
</organism>